<dbReference type="Proteomes" id="UP001108029">
    <property type="component" value="Unassembled WGS sequence"/>
</dbReference>
<reference evidence="3" key="1">
    <citation type="submission" date="2021-12" db="EMBL/GenBank/DDBJ databases">
        <authorList>
            <person name="Lee J.-H."/>
            <person name="Kim S.-B."/>
        </authorList>
    </citation>
    <scope>NUCLEOTIDE SEQUENCE</scope>
    <source>
        <strain evidence="3">NR30</strain>
    </source>
</reference>
<evidence type="ECO:0000313" key="4">
    <source>
        <dbReference type="Proteomes" id="UP001108029"/>
    </source>
</evidence>
<protein>
    <submittedName>
        <fullName evidence="3">Uncharacterized protein</fullName>
    </submittedName>
</protein>
<feature type="chain" id="PRO_5040303301" evidence="2">
    <location>
        <begin position="22"/>
        <end position="144"/>
    </location>
</feature>
<feature type="region of interest" description="Disordered" evidence="1">
    <location>
        <begin position="38"/>
        <end position="71"/>
    </location>
</feature>
<keyword evidence="4" id="KW-1185">Reference proteome</keyword>
<feature type="region of interest" description="Disordered" evidence="1">
    <location>
        <begin position="123"/>
        <end position="144"/>
    </location>
</feature>
<accession>A0A9Q3VMS7</accession>
<feature type="signal peptide" evidence="2">
    <location>
        <begin position="1"/>
        <end position="21"/>
    </location>
</feature>
<proteinExistence type="predicted"/>
<name>A0A9Q3VMS7_9ACTN</name>
<dbReference type="EMBL" id="JAJSBI010000007">
    <property type="protein sequence ID" value="MCD9875161.1"/>
    <property type="molecule type" value="Genomic_DNA"/>
</dbReference>
<dbReference type="AlphaFoldDB" id="A0A9Q3VMS7"/>
<organism evidence="3 4">
    <name type="scientific">Streptomyces guryensis</name>
    <dbReference type="NCBI Taxonomy" id="2886947"/>
    <lineage>
        <taxon>Bacteria</taxon>
        <taxon>Bacillati</taxon>
        <taxon>Actinomycetota</taxon>
        <taxon>Actinomycetes</taxon>
        <taxon>Kitasatosporales</taxon>
        <taxon>Streptomycetaceae</taxon>
        <taxon>Streptomyces</taxon>
    </lineage>
</organism>
<evidence type="ECO:0000313" key="3">
    <source>
        <dbReference type="EMBL" id="MCD9875161.1"/>
    </source>
</evidence>
<sequence length="144" mass="14721">MFVEAVAVQLLMAFAGSAAGAAGQQTWQSLRALVLRRPEGEPEGEGAGGEGTGGLGELTALAEEPDNEERAHALAQALAARAGRDPGFAQRLAAWRQEAEAAGGVRTGAGDVHNDFSGDAHGPVIMGRDFHGPINLGPERSPGT</sequence>
<comment type="caution">
    <text evidence="3">The sequence shown here is derived from an EMBL/GenBank/DDBJ whole genome shotgun (WGS) entry which is preliminary data.</text>
</comment>
<keyword evidence="2" id="KW-0732">Signal</keyword>
<evidence type="ECO:0000256" key="2">
    <source>
        <dbReference type="SAM" id="SignalP"/>
    </source>
</evidence>
<feature type="compositionally biased region" description="Gly residues" evidence="1">
    <location>
        <begin position="45"/>
        <end position="56"/>
    </location>
</feature>
<evidence type="ECO:0000256" key="1">
    <source>
        <dbReference type="SAM" id="MobiDB-lite"/>
    </source>
</evidence>
<dbReference type="RefSeq" id="WP_232649288.1">
    <property type="nucleotide sequence ID" value="NZ_JAJSBI010000007.1"/>
</dbReference>
<gene>
    <name evidence="3" type="ORF">LJ657_16080</name>
</gene>